<feature type="region of interest" description="Disordered" evidence="6">
    <location>
        <begin position="200"/>
        <end position="223"/>
    </location>
</feature>
<evidence type="ECO:0000256" key="2">
    <source>
        <dbReference type="ARBA" id="ARBA00006070"/>
    </source>
</evidence>
<dbReference type="OrthoDB" id="448250at2759"/>
<evidence type="ECO:0000256" key="3">
    <source>
        <dbReference type="ARBA" id="ARBA00022692"/>
    </source>
</evidence>
<sequence>MAEFGGSARAVICLLAAPPAVDLPVEPWLIQENARTVAASIVCAHVLISAPRCSSPSSLCSPNREYEGHARLQSTPIGLYTLAPYAAQYAAQYSCDPLPRMMRADNPDDGLGGPPQIQQFFAHTSRLEQRYQALLDSTTPYTYHRWGATAGLLVLFMLRIVLSQGWYIVCYALFIYLLNLFLAFLTPKFDPSYEADLAEQDVEEGEPGLPTSSSGKALGGSGGSGGGLMSGVFGSSLNGQSGDDEFRPFIRRLPEFKFWLSATQAVVISLFCTTSEAFDIPVFWPILLMYFCILFTITMRRQIK</sequence>
<keyword evidence="3 7" id="KW-0812">Transmembrane</keyword>
<protein>
    <submittedName>
        <fullName evidence="8">Rer1-domain-containing protein</fullName>
    </submittedName>
</protein>
<dbReference type="AlphaFoldDB" id="A0A317XQN6"/>
<evidence type="ECO:0000256" key="7">
    <source>
        <dbReference type="SAM" id="Phobius"/>
    </source>
</evidence>
<keyword evidence="4 7" id="KW-1133">Transmembrane helix</keyword>
<name>A0A317XQN6_9BASI</name>
<evidence type="ECO:0000313" key="9">
    <source>
        <dbReference type="Proteomes" id="UP000246740"/>
    </source>
</evidence>
<dbReference type="InterPro" id="IPR004932">
    <property type="entry name" value="Rer1"/>
</dbReference>
<dbReference type="PANTHER" id="PTHR10743:SF0">
    <property type="entry name" value="PROTEIN RER1"/>
    <property type="match status" value="1"/>
</dbReference>
<dbReference type="GO" id="GO:0006621">
    <property type="term" value="P:protein retention in ER lumen"/>
    <property type="evidence" value="ECO:0007669"/>
    <property type="project" value="TreeGrafter"/>
</dbReference>
<feature type="transmembrane region" description="Helical" evidence="7">
    <location>
        <begin position="282"/>
        <end position="299"/>
    </location>
</feature>
<evidence type="ECO:0000256" key="5">
    <source>
        <dbReference type="ARBA" id="ARBA00023136"/>
    </source>
</evidence>
<dbReference type="EMBL" id="KZ819194">
    <property type="protein sequence ID" value="PWY99658.1"/>
    <property type="molecule type" value="Genomic_DNA"/>
</dbReference>
<dbReference type="FunCoup" id="A0A317XQN6">
    <property type="interactions" value="437"/>
</dbReference>
<comment type="similarity">
    <text evidence="2">Belongs to the RER1 family.</text>
</comment>
<evidence type="ECO:0000313" key="8">
    <source>
        <dbReference type="EMBL" id="PWY99658.1"/>
    </source>
</evidence>
<evidence type="ECO:0000256" key="1">
    <source>
        <dbReference type="ARBA" id="ARBA00004141"/>
    </source>
</evidence>
<dbReference type="InParanoid" id="A0A317XQN6"/>
<gene>
    <name evidence="8" type="ORF">BCV70DRAFT_200584</name>
</gene>
<organism evidence="8 9">
    <name type="scientific">Testicularia cyperi</name>
    <dbReference type="NCBI Taxonomy" id="1882483"/>
    <lineage>
        <taxon>Eukaryota</taxon>
        <taxon>Fungi</taxon>
        <taxon>Dikarya</taxon>
        <taxon>Basidiomycota</taxon>
        <taxon>Ustilaginomycotina</taxon>
        <taxon>Ustilaginomycetes</taxon>
        <taxon>Ustilaginales</taxon>
        <taxon>Anthracoideaceae</taxon>
        <taxon>Testicularia</taxon>
    </lineage>
</organism>
<evidence type="ECO:0000256" key="4">
    <source>
        <dbReference type="ARBA" id="ARBA00022989"/>
    </source>
</evidence>
<proteinExistence type="inferred from homology"/>
<keyword evidence="9" id="KW-1185">Reference proteome</keyword>
<dbReference type="Pfam" id="PF03248">
    <property type="entry name" value="Rer1"/>
    <property type="match status" value="1"/>
</dbReference>
<feature type="transmembrane region" description="Helical" evidence="7">
    <location>
        <begin position="166"/>
        <end position="185"/>
    </location>
</feature>
<accession>A0A317XQN6</accession>
<dbReference type="GO" id="GO:0000139">
    <property type="term" value="C:Golgi membrane"/>
    <property type="evidence" value="ECO:0007669"/>
    <property type="project" value="TreeGrafter"/>
</dbReference>
<dbReference type="Proteomes" id="UP000246740">
    <property type="component" value="Unassembled WGS sequence"/>
</dbReference>
<dbReference type="STRING" id="1882483.A0A317XQN6"/>
<comment type="subcellular location">
    <subcellularLocation>
        <location evidence="1">Membrane</location>
        <topology evidence="1">Multi-pass membrane protein</topology>
    </subcellularLocation>
</comment>
<dbReference type="GO" id="GO:0005783">
    <property type="term" value="C:endoplasmic reticulum"/>
    <property type="evidence" value="ECO:0007669"/>
    <property type="project" value="GOC"/>
</dbReference>
<evidence type="ECO:0000256" key="6">
    <source>
        <dbReference type="SAM" id="MobiDB-lite"/>
    </source>
</evidence>
<dbReference type="GO" id="GO:0006890">
    <property type="term" value="P:retrograde vesicle-mediated transport, Golgi to endoplasmic reticulum"/>
    <property type="evidence" value="ECO:0007669"/>
    <property type="project" value="TreeGrafter"/>
</dbReference>
<dbReference type="PANTHER" id="PTHR10743">
    <property type="entry name" value="PROTEIN RER1"/>
    <property type="match status" value="1"/>
</dbReference>
<keyword evidence="5 7" id="KW-0472">Membrane</keyword>
<reference evidence="8 9" key="1">
    <citation type="journal article" date="2018" name="Mol. Biol. Evol.">
        <title>Broad Genomic Sampling Reveals a Smut Pathogenic Ancestry of the Fungal Clade Ustilaginomycotina.</title>
        <authorList>
            <person name="Kijpornyongpan T."/>
            <person name="Mondo S.J."/>
            <person name="Barry K."/>
            <person name="Sandor L."/>
            <person name="Lee J."/>
            <person name="Lipzen A."/>
            <person name="Pangilinan J."/>
            <person name="LaButti K."/>
            <person name="Hainaut M."/>
            <person name="Henrissat B."/>
            <person name="Grigoriev I.V."/>
            <person name="Spatafora J.W."/>
            <person name="Aime M.C."/>
        </authorList>
    </citation>
    <scope>NUCLEOTIDE SEQUENCE [LARGE SCALE GENOMIC DNA]</scope>
    <source>
        <strain evidence="8 9">MCA 3645</strain>
    </source>
</reference>